<dbReference type="PANTHER" id="PTHR43802">
    <property type="entry name" value="ENOYL-COA HYDRATASE"/>
    <property type="match status" value="1"/>
</dbReference>
<evidence type="ECO:0000256" key="1">
    <source>
        <dbReference type="ARBA" id="ARBA00005254"/>
    </source>
</evidence>
<dbReference type="SUPFAM" id="SSF52096">
    <property type="entry name" value="ClpP/crotonase"/>
    <property type="match status" value="1"/>
</dbReference>
<dbReference type="NCBIfam" id="NF006100">
    <property type="entry name" value="PRK08252.1"/>
    <property type="match status" value="1"/>
</dbReference>
<reference evidence="3" key="2">
    <citation type="submission" date="2020-09" db="EMBL/GenBank/DDBJ databases">
        <authorList>
            <person name="Sun Q."/>
            <person name="Ohkuma M."/>
        </authorList>
    </citation>
    <scope>NUCLEOTIDE SEQUENCE</scope>
    <source>
        <strain evidence="3">JCM 19831</strain>
    </source>
</reference>
<evidence type="ECO:0000256" key="2">
    <source>
        <dbReference type="RuleBase" id="RU003707"/>
    </source>
</evidence>
<reference evidence="3" key="1">
    <citation type="journal article" date="2014" name="Int. J. Syst. Evol. Microbiol.">
        <title>Complete genome sequence of Corynebacterium casei LMG S-19264T (=DSM 44701T), isolated from a smear-ripened cheese.</title>
        <authorList>
            <consortium name="US DOE Joint Genome Institute (JGI-PGF)"/>
            <person name="Walter F."/>
            <person name="Albersmeier A."/>
            <person name="Kalinowski J."/>
            <person name="Ruckert C."/>
        </authorList>
    </citation>
    <scope>NUCLEOTIDE SEQUENCE</scope>
    <source>
        <strain evidence="3">JCM 19831</strain>
    </source>
</reference>
<dbReference type="InterPro" id="IPR029045">
    <property type="entry name" value="ClpP/crotonase-like_dom_sf"/>
</dbReference>
<dbReference type="Gene3D" id="3.90.226.10">
    <property type="entry name" value="2-enoyl-CoA Hydratase, Chain A, domain 1"/>
    <property type="match status" value="1"/>
</dbReference>
<dbReference type="RefSeq" id="WP_190254733.1">
    <property type="nucleotide sequence ID" value="NZ_BMPI01000046.1"/>
</dbReference>
<dbReference type="PROSITE" id="PS00166">
    <property type="entry name" value="ENOYL_COA_HYDRATASE"/>
    <property type="match status" value="1"/>
</dbReference>
<organism evidence="3 4">
    <name type="scientific">Dactylosporangium sucinum</name>
    <dbReference type="NCBI Taxonomy" id="1424081"/>
    <lineage>
        <taxon>Bacteria</taxon>
        <taxon>Bacillati</taxon>
        <taxon>Actinomycetota</taxon>
        <taxon>Actinomycetes</taxon>
        <taxon>Micromonosporales</taxon>
        <taxon>Micromonosporaceae</taxon>
        <taxon>Dactylosporangium</taxon>
    </lineage>
</organism>
<evidence type="ECO:0000313" key="3">
    <source>
        <dbReference type="EMBL" id="GGM62093.1"/>
    </source>
</evidence>
<dbReference type="GO" id="GO:0003824">
    <property type="term" value="F:catalytic activity"/>
    <property type="evidence" value="ECO:0007669"/>
    <property type="project" value="InterPro"/>
</dbReference>
<dbReference type="Gene3D" id="1.10.12.10">
    <property type="entry name" value="Lyase 2-enoyl-coa Hydratase, Chain A, domain 2"/>
    <property type="match status" value="1"/>
</dbReference>
<dbReference type="Proteomes" id="UP000642070">
    <property type="component" value="Unassembled WGS sequence"/>
</dbReference>
<dbReference type="Pfam" id="PF00378">
    <property type="entry name" value="ECH_1"/>
    <property type="match status" value="1"/>
</dbReference>
<comment type="similarity">
    <text evidence="1 2">Belongs to the enoyl-CoA hydratase/isomerase family.</text>
</comment>
<evidence type="ECO:0000313" key="4">
    <source>
        <dbReference type="Proteomes" id="UP000642070"/>
    </source>
</evidence>
<dbReference type="PANTHER" id="PTHR43802:SF1">
    <property type="entry name" value="IP11341P-RELATED"/>
    <property type="match status" value="1"/>
</dbReference>
<name>A0A917U738_9ACTN</name>
<dbReference type="InterPro" id="IPR001753">
    <property type="entry name" value="Enoyl-CoA_hydra/iso"/>
</dbReference>
<dbReference type="EMBL" id="BMPI01000046">
    <property type="protein sequence ID" value="GGM62093.1"/>
    <property type="molecule type" value="Genomic_DNA"/>
</dbReference>
<keyword evidence="4" id="KW-1185">Reference proteome</keyword>
<dbReference type="InterPro" id="IPR018376">
    <property type="entry name" value="Enoyl-CoA_hyd/isom_CS"/>
</dbReference>
<accession>A0A917U738</accession>
<dbReference type="CDD" id="cd06558">
    <property type="entry name" value="crotonase-like"/>
    <property type="match status" value="1"/>
</dbReference>
<protein>
    <submittedName>
        <fullName evidence="3">Enoyl CoA dehydratase/isomerase</fullName>
    </submittedName>
</protein>
<dbReference type="AlphaFoldDB" id="A0A917U738"/>
<dbReference type="InterPro" id="IPR014748">
    <property type="entry name" value="Enoyl-CoA_hydra_C"/>
</dbReference>
<proteinExistence type="inferred from homology"/>
<comment type="caution">
    <text evidence="3">The sequence shown here is derived from an EMBL/GenBank/DDBJ whole genome shotgun (WGS) entry which is preliminary data.</text>
</comment>
<sequence>MTTAVLTEIRGRILFITLNRPEAMNAIDSALGEGLLAAGRLLDSRDDLTVGVVSGAGRGFCAGMDLKAFTRAGDPRGIEEFFQLGTQKPLIAAIEGFAVAGGLEIALTCDLLVAARGAKLGIPEVKVGLFAGGGGLLRLPRRLPYAMAMELALTGDLIPAERVWEHGLLARLTEPGGALAEATSLAERIAANAPLGVRWSKHLIREMQGRTEQEFFEHQTPLLRAVLDSADGREGALAFAEKRTAQWTGR</sequence>
<gene>
    <name evidence="3" type="ORF">GCM10007977_074500</name>
</gene>